<dbReference type="Proteomes" id="UP000760860">
    <property type="component" value="Unassembled WGS sequence"/>
</dbReference>
<dbReference type="EMBL" id="RCMI01002017">
    <property type="protein sequence ID" value="KAG2879379.1"/>
    <property type="molecule type" value="Genomic_DNA"/>
</dbReference>
<dbReference type="Proteomes" id="UP000736787">
    <property type="component" value="Unassembled WGS sequence"/>
</dbReference>
<comment type="caution">
    <text evidence="1">The sequence shown here is derived from an EMBL/GenBank/DDBJ whole genome shotgun (WGS) entry which is preliminary data.</text>
</comment>
<gene>
    <name evidence="1" type="ORF">PC113_g21768</name>
    <name evidence="2" type="ORF">PC115_g22819</name>
    <name evidence="3" type="ORF">PC117_g24091</name>
    <name evidence="4" type="ORF">PC118_g21602</name>
    <name evidence="5" type="ORF">PC129_g21129</name>
</gene>
<proteinExistence type="predicted"/>
<accession>A0A8T0XZ34</accession>
<evidence type="ECO:0000313" key="3">
    <source>
        <dbReference type="EMBL" id="KAG2892063.1"/>
    </source>
</evidence>
<evidence type="ECO:0000313" key="4">
    <source>
        <dbReference type="EMBL" id="KAG2962107.1"/>
    </source>
</evidence>
<dbReference type="EMBL" id="RCMK01001554">
    <property type="protein sequence ID" value="KAG2892063.1"/>
    <property type="molecule type" value="Genomic_DNA"/>
</dbReference>
<reference evidence="1" key="1">
    <citation type="submission" date="2018-10" db="EMBL/GenBank/DDBJ databases">
        <title>Effector identification in a new, highly contiguous assembly of the strawberry crown rot pathogen Phytophthora cactorum.</title>
        <authorList>
            <person name="Armitage A.D."/>
            <person name="Nellist C.F."/>
            <person name="Bates H."/>
            <person name="Vickerstaff R.J."/>
            <person name="Harrison R.J."/>
        </authorList>
    </citation>
    <scope>NUCLEOTIDE SEQUENCE</scope>
    <source>
        <strain evidence="1">15-7</strain>
        <strain evidence="2">4032</strain>
        <strain evidence="3">4040</strain>
        <strain evidence="4">P415</strain>
        <strain evidence="5">P421</strain>
    </source>
</reference>
<evidence type="ECO:0000313" key="6">
    <source>
        <dbReference type="Proteomes" id="UP000735874"/>
    </source>
</evidence>
<sequence>MWIEGDSLAPPCQSDRDVVSKIVEIARVTPAD</sequence>
<dbReference type="Proteomes" id="UP000697107">
    <property type="component" value="Unassembled WGS sequence"/>
</dbReference>
<protein>
    <submittedName>
        <fullName evidence="1">Uncharacterized protein</fullName>
    </submittedName>
</protein>
<dbReference type="AlphaFoldDB" id="A0A8T0XZ34"/>
<dbReference type="Proteomes" id="UP000735874">
    <property type="component" value="Unassembled WGS sequence"/>
</dbReference>
<name>A0A8T0XZ34_9STRA</name>
<organism evidence="1 6">
    <name type="scientific">Phytophthora cactorum</name>
    <dbReference type="NCBI Taxonomy" id="29920"/>
    <lineage>
        <taxon>Eukaryota</taxon>
        <taxon>Sar</taxon>
        <taxon>Stramenopiles</taxon>
        <taxon>Oomycota</taxon>
        <taxon>Peronosporomycetes</taxon>
        <taxon>Peronosporales</taxon>
        <taxon>Peronosporaceae</taxon>
        <taxon>Phytophthora</taxon>
    </lineage>
</organism>
<dbReference type="EMBL" id="RCMG01001476">
    <property type="protein sequence ID" value="KAG2826429.1"/>
    <property type="molecule type" value="Genomic_DNA"/>
</dbReference>
<evidence type="ECO:0000313" key="1">
    <source>
        <dbReference type="EMBL" id="KAG2826429.1"/>
    </source>
</evidence>
<evidence type="ECO:0000313" key="2">
    <source>
        <dbReference type="EMBL" id="KAG2879379.1"/>
    </source>
</evidence>
<dbReference type="Proteomes" id="UP000774804">
    <property type="component" value="Unassembled WGS sequence"/>
</dbReference>
<feature type="non-terminal residue" evidence="1">
    <location>
        <position position="32"/>
    </location>
</feature>
<dbReference type="EMBL" id="RCMV01001627">
    <property type="protein sequence ID" value="KAG3207834.1"/>
    <property type="molecule type" value="Genomic_DNA"/>
</dbReference>
<evidence type="ECO:0000313" key="5">
    <source>
        <dbReference type="EMBL" id="KAG3207834.1"/>
    </source>
</evidence>
<dbReference type="EMBL" id="RCML01001507">
    <property type="protein sequence ID" value="KAG2962107.1"/>
    <property type="molecule type" value="Genomic_DNA"/>
</dbReference>